<gene>
    <name evidence="2" type="ORF">PsYK624_106580</name>
</gene>
<dbReference type="PANTHER" id="PTHR39336">
    <property type="entry name" value="PYRIDOXAMINE PHOSPHATE OXIDASE FAMILY PROTEIN (AFU_ORTHOLOGUE AFUA_6G11440)"/>
    <property type="match status" value="1"/>
</dbReference>
<dbReference type="SUPFAM" id="SSF50475">
    <property type="entry name" value="FMN-binding split barrel"/>
    <property type="match status" value="1"/>
</dbReference>
<keyword evidence="1" id="KW-0472">Membrane</keyword>
<comment type="caution">
    <text evidence="2">The sequence shown here is derived from an EMBL/GenBank/DDBJ whole genome shotgun (WGS) entry which is preliminary data.</text>
</comment>
<name>A0A9P3GEA6_9APHY</name>
<dbReference type="OrthoDB" id="539398at2759"/>
<dbReference type="Proteomes" id="UP000703269">
    <property type="component" value="Unassembled WGS sequence"/>
</dbReference>
<reference evidence="2 3" key="1">
    <citation type="submission" date="2021-08" db="EMBL/GenBank/DDBJ databases">
        <title>Draft Genome Sequence of Phanerochaete sordida strain YK-624.</title>
        <authorList>
            <person name="Mori T."/>
            <person name="Dohra H."/>
            <person name="Suzuki T."/>
            <person name="Kawagishi H."/>
            <person name="Hirai H."/>
        </authorList>
    </citation>
    <scope>NUCLEOTIDE SEQUENCE [LARGE SCALE GENOMIC DNA]</scope>
    <source>
        <strain evidence="2 3">YK-624</strain>
    </source>
</reference>
<dbReference type="PANTHER" id="PTHR39336:SF1">
    <property type="entry name" value="PYRIDOXAMINE PHOSPHATE OXIDASE FAMILY PROTEIN (AFU_ORTHOLOGUE AFUA_6G11440)"/>
    <property type="match status" value="1"/>
</dbReference>
<keyword evidence="1" id="KW-1133">Transmembrane helix</keyword>
<accession>A0A9P3GEA6</accession>
<proteinExistence type="predicted"/>
<dbReference type="InterPro" id="IPR012349">
    <property type="entry name" value="Split_barrel_FMN-bd"/>
</dbReference>
<organism evidence="2 3">
    <name type="scientific">Phanerochaete sordida</name>
    <dbReference type="NCBI Taxonomy" id="48140"/>
    <lineage>
        <taxon>Eukaryota</taxon>
        <taxon>Fungi</taxon>
        <taxon>Dikarya</taxon>
        <taxon>Basidiomycota</taxon>
        <taxon>Agaricomycotina</taxon>
        <taxon>Agaricomycetes</taxon>
        <taxon>Polyporales</taxon>
        <taxon>Phanerochaetaceae</taxon>
        <taxon>Phanerochaete</taxon>
    </lineage>
</organism>
<feature type="transmembrane region" description="Helical" evidence="1">
    <location>
        <begin position="243"/>
        <end position="264"/>
    </location>
</feature>
<dbReference type="EMBL" id="BPQB01000040">
    <property type="protein sequence ID" value="GJE94488.1"/>
    <property type="molecule type" value="Genomic_DNA"/>
</dbReference>
<evidence type="ECO:0008006" key="4">
    <source>
        <dbReference type="Google" id="ProtNLM"/>
    </source>
</evidence>
<evidence type="ECO:0000313" key="3">
    <source>
        <dbReference type="Proteomes" id="UP000703269"/>
    </source>
</evidence>
<keyword evidence="1" id="KW-0812">Transmembrane</keyword>
<dbReference type="Gene3D" id="2.30.110.10">
    <property type="entry name" value="Electron Transport, Fmn-binding Protein, Chain A"/>
    <property type="match status" value="1"/>
</dbReference>
<evidence type="ECO:0000313" key="2">
    <source>
        <dbReference type="EMBL" id="GJE94488.1"/>
    </source>
</evidence>
<keyword evidence="3" id="KW-1185">Reference proteome</keyword>
<evidence type="ECO:0000256" key="1">
    <source>
        <dbReference type="SAM" id="Phobius"/>
    </source>
</evidence>
<sequence>MSATKFFDEIPDDEELIQWIKAQYLFHVATAPLNDGHVNVSPKGQPSLKLINSKAIWYLDLTGSGNETISHLYEPGNSRMTIVFEAFEGPPRILRLFGHGRVIERDDPEFDQLVNRELGAYGWPTPEVMPGARAIIWLNIDKVSISRGSSVPLFKFESHRDTLKKWSEKAEKTDSQYEDPYTLPPLKSLRSFWLHNNSWSVDGLPGYRHVLDKADEGFVRKAMSDVGLDYDYSLASRKGMPNWWLTLFVGVGVGVLLSTSLTLVMRVWA</sequence>
<protein>
    <recommendedName>
        <fullName evidence="4">Pyridoxamine 5'-phosphate oxidase putative domain-containing protein</fullName>
    </recommendedName>
</protein>
<dbReference type="AlphaFoldDB" id="A0A9P3GEA6"/>